<dbReference type="InterPro" id="IPR019387">
    <property type="entry name" value="SAYSvFN_dom"/>
</dbReference>
<gene>
    <name evidence="3" type="ORF">DdX_09779</name>
</gene>
<organism evidence="3 4">
    <name type="scientific">Ditylenchus destructor</name>
    <dbReference type="NCBI Taxonomy" id="166010"/>
    <lineage>
        <taxon>Eukaryota</taxon>
        <taxon>Metazoa</taxon>
        <taxon>Ecdysozoa</taxon>
        <taxon>Nematoda</taxon>
        <taxon>Chromadorea</taxon>
        <taxon>Rhabditida</taxon>
        <taxon>Tylenchina</taxon>
        <taxon>Tylenchomorpha</taxon>
        <taxon>Sphaerularioidea</taxon>
        <taxon>Anguinidae</taxon>
        <taxon>Anguininae</taxon>
        <taxon>Ditylenchus</taxon>
    </lineage>
</organism>
<dbReference type="PANTHER" id="PTHR13527">
    <property type="entry name" value="SAYSVFN DOMAIN-CONTAINING PROTEIN 1"/>
    <property type="match status" value="1"/>
</dbReference>
<dbReference type="AlphaFoldDB" id="A0AAD4R5W8"/>
<accession>A0AAD4R5W8</accession>
<keyword evidence="4" id="KW-1185">Reference proteome</keyword>
<keyword evidence="1" id="KW-1133">Transmembrane helix</keyword>
<proteinExistence type="predicted"/>
<keyword evidence="1" id="KW-0472">Membrane</keyword>
<sequence length="166" mass="19132">MRKAQESLLEYRRQKKATNIMPGSEATQASEHSKQLANSNNQDDLSAELVENVAPTLNLFDIFAIDCLNCYPMRKWREMCARHPVQCWVGTGCLWLAGQILFAKWEFGLVYLLCSMFILMFLNLGVRMEGEMSAYSVFNPNCERLLGQMTEEHFQRDVLQRRAVNA</sequence>
<evidence type="ECO:0000313" key="3">
    <source>
        <dbReference type="EMBL" id="KAI1712230.1"/>
    </source>
</evidence>
<dbReference type="Pfam" id="PF10260">
    <property type="entry name" value="SAYSvFN"/>
    <property type="match status" value="1"/>
</dbReference>
<comment type="caution">
    <text evidence="3">The sequence shown here is derived from an EMBL/GenBank/DDBJ whole genome shotgun (WGS) entry which is preliminary data.</text>
</comment>
<evidence type="ECO:0000313" key="4">
    <source>
        <dbReference type="Proteomes" id="UP001201812"/>
    </source>
</evidence>
<protein>
    <submittedName>
        <fullName evidence="3">SAYSvFN domain-containing protein 1</fullName>
    </submittedName>
</protein>
<dbReference type="InterPro" id="IPR039159">
    <property type="entry name" value="SAYSD1"/>
</dbReference>
<evidence type="ECO:0000256" key="1">
    <source>
        <dbReference type="SAM" id="Phobius"/>
    </source>
</evidence>
<feature type="transmembrane region" description="Helical" evidence="1">
    <location>
        <begin position="83"/>
        <end position="102"/>
    </location>
</feature>
<dbReference type="Proteomes" id="UP001201812">
    <property type="component" value="Unassembled WGS sequence"/>
</dbReference>
<feature type="domain" description="SAYSvFN" evidence="2">
    <location>
        <begin position="93"/>
        <end position="157"/>
    </location>
</feature>
<evidence type="ECO:0000259" key="2">
    <source>
        <dbReference type="Pfam" id="PF10260"/>
    </source>
</evidence>
<reference evidence="3" key="1">
    <citation type="submission" date="2022-01" db="EMBL/GenBank/DDBJ databases">
        <title>Genome Sequence Resource for Two Populations of Ditylenchus destructor, the Migratory Endoparasitic Phytonematode.</title>
        <authorList>
            <person name="Zhang H."/>
            <person name="Lin R."/>
            <person name="Xie B."/>
        </authorList>
    </citation>
    <scope>NUCLEOTIDE SEQUENCE</scope>
    <source>
        <strain evidence="3">BazhouSP</strain>
    </source>
</reference>
<keyword evidence="1" id="KW-0812">Transmembrane</keyword>
<dbReference type="EMBL" id="JAKKPZ010000019">
    <property type="protein sequence ID" value="KAI1712230.1"/>
    <property type="molecule type" value="Genomic_DNA"/>
</dbReference>
<dbReference type="PANTHER" id="PTHR13527:SF0">
    <property type="entry name" value="SAYSVFN DOMAIN-CONTAINING PROTEIN 1"/>
    <property type="match status" value="1"/>
</dbReference>
<name>A0AAD4R5W8_9BILA</name>
<feature type="transmembrane region" description="Helical" evidence="1">
    <location>
        <begin position="108"/>
        <end position="126"/>
    </location>
</feature>